<dbReference type="InterPro" id="IPR003148">
    <property type="entry name" value="RCK_N"/>
</dbReference>
<dbReference type="Gene3D" id="1.10.287.70">
    <property type="match status" value="1"/>
</dbReference>
<gene>
    <name evidence="4" type="ORF">J3U87_21990</name>
</gene>
<dbReference type="Gene3D" id="3.30.70.1450">
    <property type="entry name" value="Regulator of K+ conductance, C-terminal domain"/>
    <property type="match status" value="1"/>
</dbReference>
<dbReference type="Proteomes" id="UP000663929">
    <property type="component" value="Chromosome"/>
</dbReference>
<protein>
    <submittedName>
        <fullName evidence="4">NAD-binding protein</fullName>
    </submittedName>
</protein>
<dbReference type="EMBL" id="CP071793">
    <property type="protein sequence ID" value="QTD48264.1"/>
    <property type="molecule type" value="Genomic_DNA"/>
</dbReference>
<dbReference type="GO" id="GO:0006813">
    <property type="term" value="P:potassium ion transport"/>
    <property type="evidence" value="ECO:0007669"/>
    <property type="project" value="InterPro"/>
</dbReference>
<reference evidence="4" key="1">
    <citation type="submission" date="2021-03" db="EMBL/GenBank/DDBJ databases">
        <title>Acanthopleuribacteraceae sp. M133.</title>
        <authorList>
            <person name="Wang G."/>
        </authorList>
    </citation>
    <scope>NUCLEOTIDE SEQUENCE</scope>
    <source>
        <strain evidence="4">M133</strain>
    </source>
</reference>
<dbReference type="Pfam" id="PF07885">
    <property type="entry name" value="Ion_trans_2"/>
    <property type="match status" value="1"/>
</dbReference>
<evidence type="ECO:0000256" key="1">
    <source>
        <dbReference type="ARBA" id="ARBA00004651"/>
    </source>
</evidence>
<dbReference type="PROSITE" id="PS51201">
    <property type="entry name" value="RCK_N"/>
    <property type="match status" value="1"/>
</dbReference>
<dbReference type="SUPFAM" id="SSF81324">
    <property type="entry name" value="Voltage-gated potassium channels"/>
    <property type="match status" value="1"/>
</dbReference>
<evidence type="ECO:0000259" key="3">
    <source>
        <dbReference type="PROSITE" id="PS51201"/>
    </source>
</evidence>
<dbReference type="RefSeq" id="WP_237377921.1">
    <property type="nucleotide sequence ID" value="NZ_CP071793.1"/>
</dbReference>
<organism evidence="4 5">
    <name type="scientific">Sulfidibacter corallicola</name>
    <dbReference type="NCBI Taxonomy" id="2818388"/>
    <lineage>
        <taxon>Bacteria</taxon>
        <taxon>Pseudomonadati</taxon>
        <taxon>Acidobacteriota</taxon>
        <taxon>Holophagae</taxon>
        <taxon>Acanthopleuribacterales</taxon>
        <taxon>Acanthopleuribacteraceae</taxon>
        <taxon>Sulfidibacter</taxon>
    </lineage>
</organism>
<feature type="transmembrane region" description="Helical" evidence="2">
    <location>
        <begin position="74"/>
        <end position="99"/>
    </location>
</feature>
<proteinExistence type="predicted"/>
<keyword evidence="2" id="KW-0812">Transmembrane</keyword>
<accession>A0A8A4TGD2</accession>
<feature type="domain" description="RCK N-terminal" evidence="3">
    <location>
        <begin position="115"/>
        <end position="240"/>
    </location>
</feature>
<dbReference type="PANTHER" id="PTHR43833">
    <property type="entry name" value="POTASSIUM CHANNEL PROTEIN 2-RELATED-RELATED"/>
    <property type="match status" value="1"/>
</dbReference>
<dbReference type="InterPro" id="IPR036721">
    <property type="entry name" value="RCK_C_sf"/>
</dbReference>
<dbReference type="SUPFAM" id="SSF51735">
    <property type="entry name" value="NAD(P)-binding Rossmann-fold domains"/>
    <property type="match status" value="1"/>
</dbReference>
<dbReference type="AlphaFoldDB" id="A0A8A4TGD2"/>
<evidence type="ECO:0000313" key="4">
    <source>
        <dbReference type="EMBL" id="QTD48264.1"/>
    </source>
</evidence>
<dbReference type="Pfam" id="PF06241">
    <property type="entry name" value="Castor_Poll_mid"/>
    <property type="match status" value="1"/>
</dbReference>
<dbReference type="InterPro" id="IPR050721">
    <property type="entry name" value="Trk_Ktr_HKT_K-transport"/>
</dbReference>
<dbReference type="InterPro" id="IPR013099">
    <property type="entry name" value="K_chnl_dom"/>
</dbReference>
<dbReference type="KEGG" id="scor:J3U87_21990"/>
<name>A0A8A4TGD2_SULCO</name>
<evidence type="ECO:0000313" key="5">
    <source>
        <dbReference type="Proteomes" id="UP000663929"/>
    </source>
</evidence>
<sequence length="341" mass="37808">MKVKSLLERFLTFCIQENFHRVLMVVGVLLLISAAAISQLETDVSFLDGLWWSVVTLTTVGYGDISPATLGGRLIAVFLMLFGIGVLGTLSATLAGFLVEKRIKEDRGMGSYDYSRHIIICGWNQRAEFILSELREDPLNAESPIVVVANLDAKPVDDDHVFLVRGDTTEENFERANLREAETVIILGEDRLDESARDAKAVLTTLTVEDLNPDVYTIVELSDERNVRHCERANANEIIVQSELNSSLIARSALNHGISNVICELLRYNMGNELFKLKVPGSMVGKAFVDIMVEMKKRHSSILLGVQRGGEGTVLSNPPEDYQIEGDDFLIFIAPSRPQLA</sequence>
<dbReference type="GO" id="GO:0005886">
    <property type="term" value="C:plasma membrane"/>
    <property type="evidence" value="ECO:0007669"/>
    <property type="project" value="UniProtKB-SubCell"/>
</dbReference>
<keyword evidence="2" id="KW-0472">Membrane</keyword>
<feature type="transmembrane region" description="Helical" evidence="2">
    <location>
        <begin position="21"/>
        <end position="40"/>
    </location>
</feature>
<dbReference type="InterPro" id="IPR010420">
    <property type="entry name" value="CASTOR/POLLUX/SYM8_dom"/>
</dbReference>
<dbReference type="InterPro" id="IPR036291">
    <property type="entry name" value="NAD(P)-bd_dom_sf"/>
</dbReference>
<keyword evidence="5" id="KW-1185">Reference proteome</keyword>
<evidence type="ECO:0000256" key="2">
    <source>
        <dbReference type="SAM" id="Phobius"/>
    </source>
</evidence>
<dbReference type="SUPFAM" id="SSF116726">
    <property type="entry name" value="TrkA C-terminal domain-like"/>
    <property type="match status" value="1"/>
</dbReference>
<dbReference type="Gene3D" id="3.40.50.720">
    <property type="entry name" value="NAD(P)-binding Rossmann-like Domain"/>
    <property type="match status" value="1"/>
</dbReference>
<dbReference type="PANTHER" id="PTHR43833:SF9">
    <property type="entry name" value="POTASSIUM CHANNEL PROTEIN YUGO-RELATED"/>
    <property type="match status" value="1"/>
</dbReference>
<keyword evidence="2" id="KW-1133">Transmembrane helix</keyword>
<dbReference type="Pfam" id="PF02254">
    <property type="entry name" value="TrkA_N"/>
    <property type="match status" value="1"/>
</dbReference>
<comment type="subcellular location">
    <subcellularLocation>
        <location evidence="1">Cell membrane</location>
        <topology evidence="1">Multi-pass membrane protein</topology>
    </subcellularLocation>
</comment>